<dbReference type="RefSeq" id="WP_286215726.1">
    <property type="nucleotide sequence ID" value="NZ_AP027736.1"/>
</dbReference>
<dbReference type="EMBL" id="BAABRR010000001">
    <property type="protein sequence ID" value="GAA5517680.1"/>
    <property type="molecule type" value="Genomic_DNA"/>
</dbReference>
<dbReference type="Proteomes" id="UP001426770">
    <property type="component" value="Unassembled WGS sequence"/>
</dbReference>
<organism evidence="1 2">
    <name type="scientific">Demequina sediminis</name>
    <dbReference type="NCBI Taxonomy" id="1930058"/>
    <lineage>
        <taxon>Bacteria</taxon>
        <taxon>Bacillati</taxon>
        <taxon>Actinomycetota</taxon>
        <taxon>Actinomycetes</taxon>
        <taxon>Micrococcales</taxon>
        <taxon>Demequinaceae</taxon>
        <taxon>Demequina</taxon>
    </lineage>
</organism>
<evidence type="ECO:0000313" key="2">
    <source>
        <dbReference type="Proteomes" id="UP001426770"/>
    </source>
</evidence>
<name>A0ABP9WFW7_9MICO</name>
<evidence type="ECO:0008006" key="3">
    <source>
        <dbReference type="Google" id="ProtNLM"/>
    </source>
</evidence>
<keyword evidence="2" id="KW-1185">Reference proteome</keyword>
<evidence type="ECO:0000313" key="1">
    <source>
        <dbReference type="EMBL" id="GAA5517680.1"/>
    </source>
</evidence>
<comment type="caution">
    <text evidence="1">The sequence shown here is derived from an EMBL/GenBank/DDBJ whole genome shotgun (WGS) entry which is preliminary data.</text>
</comment>
<accession>A0ABP9WFW7</accession>
<proteinExistence type="predicted"/>
<protein>
    <recommendedName>
        <fullName evidence="3">Redoxin domain-containing protein</fullName>
    </recommendedName>
</protein>
<sequence>MRTATCPVCHQHLRHLTRMAAAGEIGVPLVIVPGDASEAASVERRHPALAGRIVASETAHAALGLFVRMGLQQSGTYVVDGGRVLYARYATVPLGSFDSAETVAAVRGERS</sequence>
<reference evidence="1 2" key="1">
    <citation type="submission" date="2024-02" db="EMBL/GenBank/DDBJ databases">
        <title>Lysinimicrobium sediminis NBRC 112286.</title>
        <authorList>
            <person name="Ichikawa N."/>
            <person name="Katano-Makiyama Y."/>
            <person name="Hidaka K."/>
        </authorList>
    </citation>
    <scope>NUCLEOTIDE SEQUENCE [LARGE SCALE GENOMIC DNA]</scope>
    <source>
        <strain evidence="1 2">NBRC 112286</strain>
    </source>
</reference>
<gene>
    <name evidence="1" type="ORF">Lsed01_00089</name>
</gene>